<dbReference type="PRINTS" id="PR01543">
    <property type="entry name" value="ANATRNSFRASE"/>
</dbReference>
<dbReference type="GO" id="GO:0004060">
    <property type="term" value="F:arylamine N-acetyltransferase activity"/>
    <property type="evidence" value="ECO:0007669"/>
    <property type="project" value="UniProtKB-EC"/>
</dbReference>
<evidence type="ECO:0000313" key="4">
    <source>
        <dbReference type="Proteomes" id="UP000270487"/>
    </source>
</evidence>
<reference evidence="3 4" key="1">
    <citation type="submission" date="2018-12" db="EMBL/GenBank/DDBJ databases">
        <authorList>
            <consortium name="Pathogen Informatics"/>
        </authorList>
    </citation>
    <scope>NUCLEOTIDE SEQUENCE [LARGE SCALE GENOMIC DNA]</scope>
    <source>
        <strain evidence="3 4">NCTC13193</strain>
    </source>
</reference>
<name>A0A3S5AUR4_SERFO</name>
<keyword evidence="3" id="KW-0012">Acyltransferase</keyword>
<dbReference type="EC" id="2.3.1.5" evidence="3"/>
<dbReference type="Proteomes" id="UP000270487">
    <property type="component" value="Chromosome"/>
</dbReference>
<evidence type="ECO:0000256" key="2">
    <source>
        <dbReference type="RuleBase" id="RU003452"/>
    </source>
</evidence>
<dbReference type="SUPFAM" id="SSF54001">
    <property type="entry name" value="Cysteine proteinases"/>
    <property type="match status" value="1"/>
</dbReference>
<gene>
    <name evidence="3" type="primary">nat</name>
    <name evidence="3" type="ORF">NCTC13193_01743</name>
</gene>
<proteinExistence type="inferred from homology"/>
<dbReference type="InterPro" id="IPR001447">
    <property type="entry name" value="Arylamine_N-AcTrfase"/>
</dbReference>
<evidence type="ECO:0000256" key="1">
    <source>
        <dbReference type="ARBA" id="ARBA00006547"/>
    </source>
</evidence>
<organism evidence="3 4">
    <name type="scientific">Serratia fonticola</name>
    <dbReference type="NCBI Taxonomy" id="47917"/>
    <lineage>
        <taxon>Bacteria</taxon>
        <taxon>Pseudomonadati</taxon>
        <taxon>Pseudomonadota</taxon>
        <taxon>Gammaproteobacteria</taxon>
        <taxon>Enterobacterales</taxon>
        <taxon>Yersiniaceae</taxon>
        <taxon>Serratia</taxon>
    </lineage>
</organism>
<protein>
    <submittedName>
        <fullName evidence="3">Arylamine N-acetyltransferase</fullName>
        <ecNumber evidence="3">2.3.1.5</ecNumber>
    </submittedName>
</protein>
<dbReference type="PANTHER" id="PTHR11786:SF0">
    <property type="entry name" value="ARYLAMINE N-ACETYLTRANSFERASE 4-RELATED"/>
    <property type="match status" value="1"/>
</dbReference>
<keyword evidence="3" id="KW-0808">Transferase</keyword>
<dbReference type="Pfam" id="PF00797">
    <property type="entry name" value="Acetyltransf_2"/>
    <property type="match status" value="1"/>
</dbReference>
<dbReference type="InterPro" id="IPR053710">
    <property type="entry name" value="Arylamine_NAT_domain_sf"/>
</dbReference>
<evidence type="ECO:0000313" key="3">
    <source>
        <dbReference type="EMBL" id="VEI66752.1"/>
    </source>
</evidence>
<dbReference type="InterPro" id="IPR038765">
    <property type="entry name" value="Papain-like_cys_pep_sf"/>
</dbReference>
<dbReference type="Gene3D" id="3.30.2140.20">
    <property type="match status" value="1"/>
</dbReference>
<comment type="similarity">
    <text evidence="1 2">Belongs to the arylamine N-acetyltransferase family.</text>
</comment>
<dbReference type="EMBL" id="LR134492">
    <property type="protein sequence ID" value="VEI66752.1"/>
    <property type="molecule type" value="Genomic_DNA"/>
</dbReference>
<sequence length="286" mass="32520">MAQAALFSTAHIASPTATIPANLCKISRIARIPVDIPRYLQHIGFTGTPQADLQTLQQLHHCHMLAVPFENLSIIYHQGIDLSEAGLFSKIVEHNRGGFCYELNRIFALLLQQLGFQVAFISGEIHARDGSFGPPFDHMALVVTLDQPYLVDVGFGDSFLAPLKITTTEQQPQASGTFHLEQDGEWYHLERRNGDRTSHAKTLYRFTLQPRQPEEFNDMCHYHSTSPQSHFTQKLVCSRPTEDGRITLSELKLIVTQDHHRKESTLHSEEERLEALRYYFAIELRG</sequence>
<dbReference type="PANTHER" id="PTHR11786">
    <property type="entry name" value="N-HYDROXYARYLAMINE O-ACETYLTRANSFERASE"/>
    <property type="match status" value="1"/>
</dbReference>
<accession>A0A3S5AUR4</accession>
<dbReference type="AlphaFoldDB" id="A0A3S5AUR4"/>